<keyword evidence="4 8" id="KW-0547">Nucleotide-binding</keyword>
<dbReference type="InterPro" id="IPR049940">
    <property type="entry name" value="GluQ/Sye"/>
</dbReference>
<dbReference type="HAMAP" id="MF_00022">
    <property type="entry name" value="Glu_tRNA_synth_type1"/>
    <property type="match status" value="1"/>
</dbReference>
<dbReference type="PANTHER" id="PTHR43311:SF2">
    <property type="entry name" value="GLUTAMATE--TRNA LIGASE, MITOCHONDRIAL-RELATED"/>
    <property type="match status" value="1"/>
</dbReference>
<comment type="subunit">
    <text evidence="8">Monomer.</text>
</comment>
<dbReference type="GO" id="GO:0006424">
    <property type="term" value="P:glutamyl-tRNA aminoacylation"/>
    <property type="evidence" value="ECO:0007669"/>
    <property type="project" value="UniProtKB-UniRule"/>
</dbReference>
<dbReference type="EMBL" id="VFSU01000018">
    <property type="protein sequence ID" value="TPE62467.1"/>
    <property type="molecule type" value="Genomic_DNA"/>
</dbReference>
<dbReference type="RefSeq" id="WP_140927531.1">
    <property type="nucleotide sequence ID" value="NZ_VFSU01000018.1"/>
</dbReference>
<dbReference type="Gene3D" id="3.40.50.620">
    <property type="entry name" value="HUPs"/>
    <property type="match status" value="1"/>
</dbReference>
<dbReference type="GO" id="GO:0004818">
    <property type="term" value="F:glutamate-tRNA ligase activity"/>
    <property type="evidence" value="ECO:0007669"/>
    <property type="project" value="UniProtKB-UniRule"/>
</dbReference>
<dbReference type="OrthoDB" id="9807503at2"/>
<dbReference type="InterPro" id="IPR014729">
    <property type="entry name" value="Rossmann-like_a/b/a_fold"/>
</dbReference>
<gene>
    <name evidence="8" type="primary">gltX</name>
    <name evidence="11" type="ORF">FJQ54_06100</name>
</gene>
<dbReference type="Pfam" id="PF19269">
    <property type="entry name" value="Anticodon_2"/>
    <property type="match status" value="1"/>
</dbReference>
<dbReference type="SUPFAM" id="SSF48163">
    <property type="entry name" value="An anticodon-binding domain of class I aminoacyl-tRNA synthetases"/>
    <property type="match status" value="1"/>
</dbReference>
<feature type="short sequence motif" description="'KMSKS' region" evidence="8">
    <location>
        <begin position="239"/>
        <end position="243"/>
    </location>
</feature>
<dbReference type="GO" id="GO:0005524">
    <property type="term" value="F:ATP binding"/>
    <property type="evidence" value="ECO:0007669"/>
    <property type="project" value="UniProtKB-UniRule"/>
</dbReference>
<evidence type="ECO:0000256" key="5">
    <source>
        <dbReference type="ARBA" id="ARBA00022840"/>
    </source>
</evidence>
<name>A0A501XQT9_9SPHN</name>
<dbReference type="InterPro" id="IPR020058">
    <property type="entry name" value="Glu/Gln-tRNA-synth_Ib_cat-dom"/>
</dbReference>
<keyword evidence="2 8" id="KW-0963">Cytoplasm</keyword>
<proteinExistence type="inferred from homology"/>
<evidence type="ECO:0000256" key="4">
    <source>
        <dbReference type="ARBA" id="ARBA00022741"/>
    </source>
</evidence>
<evidence type="ECO:0000259" key="9">
    <source>
        <dbReference type="Pfam" id="PF00749"/>
    </source>
</evidence>
<feature type="binding site" evidence="8">
    <location>
        <position position="242"/>
    </location>
    <ligand>
        <name>ATP</name>
        <dbReference type="ChEBI" id="CHEBI:30616"/>
    </ligand>
</feature>
<feature type="short sequence motif" description="'HIGH' region" evidence="8">
    <location>
        <begin position="8"/>
        <end position="18"/>
    </location>
</feature>
<organism evidence="11 12">
    <name type="scientific">Sandaracinobacter neustonicus</name>
    <dbReference type="NCBI Taxonomy" id="1715348"/>
    <lineage>
        <taxon>Bacteria</taxon>
        <taxon>Pseudomonadati</taxon>
        <taxon>Pseudomonadota</taxon>
        <taxon>Alphaproteobacteria</taxon>
        <taxon>Sphingomonadales</taxon>
        <taxon>Sphingosinicellaceae</taxon>
        <taxon>Sandaracinobacter</taxon>
    </lineage>
</organism>
<comment type="subcellular location">
    <subcellularLocation>
        <location evidence="8">Cytoplasm</location>
    </subcellularLocation>
</comment>
<keyword evidence="6 8" id="KW-0648">Protein biosynthesis</keyword>
<dbReference type="AlphaFoldDB" id="A0A501XQT9"/>
<protein>
    <recommendedName>
        <fullName evidence="8">Glutamate--tRNA ligase</fullName>
        <ecNumber evidence="8">6.1.1.17</ecNumber>
    </recommendedName>
    <alternativeName>
        <fullName evidence="8">Glutamyl-tRNA synthetase</fullName>
        <shortName evidence="8">GluRS</shortName>
    </alternativeName>
</protein>
<dbReference type="InterPro" id="IPR020751">
    <property type="entry name" value="aa-tRNA-synth_I_codon-bd_sub2"/>
</dbReference>
<evidence type="ECO:0000313" key="12">
    <source>
        <dbReference type="Proteomes" id="UP000319897"/>
    </source>
</evidence>
<dbReference type="PANTHER" id="PTHR43311">
    <property type="entry name" value="GLUTAMATE--TRNA LIGASE"/>
    <property type="match status" value="1"/>
</dbReference>
<dbReference type="EC" id="6.1.1.17" evidence="8"/>
<dbReference type="Gene3D" id="1.10.10.350">
    <property type="match status" value="1"/>
</dbReference>
<evidence type="ECO:0000259" key="10">
    <source>
        <dbReference type="Pfam" id="PF19269"/>
    </source>
</evidence>
<evidence type="ECO:0000256" key="2">
    <source>
        <dbReference type="ARBA" id="ARBA00022490"/>
    </source>
</evidence>
<feature type="domain" description="Aminoacyl-tRNA synthetase class I anticodon-binding" evidence="10">
    <location>
        <begin position="362"/>
        <end position="437"/>
    </location>
</feature>
<evidence type="ECO:0000313" key="11">
    <source>
        <dbReference type="EMBL" id="TPE62467.1"/>
    </source>
</evidence>
<dbReference type="InterPro" id="IPR004527">
    <property type="entry name" value="Glu-tRNA-ligase_bac/mito"/>
</dbReference>
<comment type="function">
    <text evidence="8">Catalyzes the attachment of glutamate to tRNA(Glu) in a two-step reaction: glutamate is first activated by ATP to form Glu-AMP and then transferred to the acceptor end of tRNA(Glu).</text>
</comment>
<accession>A0A501XQT9</accession>
<evidence type="ECO:0000256" key="8">
    <source>
        <dbReference type="HAMAP-Rule" id="MF_00022"/>
    </source>
</evidence>
<comment type="similarity">
    <text evidence="1 8">Belongs to the class-I aminoacyl-tRNA synthetase family. Glutamate--tRNA ligase type 1 subfamily.</text>
</comment>
<dbReference type="PRINTS" id="PR00987">
    <property type="entry name" value="TRNASYNTHGLU"/>
</dbReference>
<sequence length="439" mass="47541">MIVTRFAPSPTGRLHVGNVRTALLNWLLARKAGGKFLLRLDDTDVARSTEEYAQSIRDDLVWLGMSADAEEKQSARLARYEEVLGQLAAAGHVYRAYETPDELDLKRKVLLGRGLPPVYDRAALALTEADHARFEAEGRKPHWRFRLDPALPHEWTDLIRGPSKIDPASLSDPVIRRADGSWLYMLPSVIDDVDMGVTDVVRGEDHVTNTGIQLQMFAAMGAAFPHFGHAALLTGADGALSKRLGSIGVSEFRDRGIEPIAVKALLARLGTSLSVEPVTSDAPLLDAFDIGHLGRATARFDEAELERLNASILHQTPYAAVADRVSLSETGWNAVRGNIHSIAEANQWAAVIDGPLPAPALEAEDKTFVNEAATMLAALPFDDGVWGALTEALKATTGRKGKALFMPLRLALTGQPHGPDMAAMLPLIGRDEALKRLGA</sequence>
<dbReference type="Pfam" id="PF00749">
    <property type="entry name" value="tRNA-synt_1c"/>
    <property type="match status" value="1"/>
</dbReference>
<keyword evidence="12" id="KW-1185">Reference proteome</keyword>
<dbReference type="SUPFAM" id="SSF52374">
    <property type="entry name" value="Nucleotidylyl transferase"/>
    <property type="match status" value="1"/>
</dbReference>
<comment type="catalytic activity">
    <reaction evidence="8">
        <text>tRNA(Glu) + L-glutamate + ATP = L-glutamyl-tRNA(Glu) + AMP + diphosphate</text>
        <dbReference type="Rhea" id="RHEA:23540"/>
        <dbReference type="Rhea" id="RHEA-COMP:9663"/>
        <dbReference type="Rhea" id="RHEA-COMP:9680"/>
        <dbReference type="ChEBI" id="CHEBI:29985"/>
        <dbReference type="ChEBI" id="CHEBI:30616"/>
        <dbReference type="ChEBI" id="CHEBI:33019"/>
        <dbReference type="ChEBI" id="CHEBI:78442"/>
        <dbReference type="ChEBI" id="CHEBI:78520"/>
        <dbReference type="ChEBI" id="CHEBI:456215"/>
        <dbReference type="EC" id="6.1.1.17"/>
    </reaction>
</comment>
<keyword evidence="7 8" id="KW-0030">Aminoacyl-tRNA synthetase</keyword>
<keyword evidence="3 8" id="KW-0436">Ligase</keyword>
<comment type="caution">
    <text evidence="11">The sequence shown here is derived from an EMBL/GenBank/DDBJ whole genome shotgun (WGS) entry which is preliminary data.</text>
</comment>
<evidence type="ECO:0000256" key="3">
    <source>
        <dbReference type="ARBA" id="ARBA00022598"/>
    </source>
</evidence>
<keyword evidence="5 8" id="KW-0067">ATP-binding</keyword>
<evidence type="ECO:0000256" key="1">
    <source>
        <dbReference type="ARBA" id="ARBA00007894"/>
    </source>
</evidence>
<dbReference type="GO" id="GO:0005737">
    <property type="term" value="C:cytoplasm"/>
    <property type="evidence" value="ECO:0007669"/>
    <property type="project" value="UniProtKB-SubCell"/>
</dbReference>
<reference evidence="11 12" key="1">
    <citation type="submission" date="2019-06" db="EMBL/GenBank/DDBJ databases">
        <authorList>
            <person name="Lee I."/>
            <person name="Jang G.I."/>
            <person name="Hwang C.Y."/>
        </authorList>
    </citation>
    <scope>NUCLEOTIDE SEQUENCE [LARGE SCALE GENOMIC DNA]</scope>
    <source>
        <strain evidence="11 12">PAMC 28131</strain>
    </source>
</reference>
<dbReference type="InterPro" id="IPR008925">
    <property type="entry name" value="aa_tRNA-synth_I_cd-bd_sf"/>
</dbReference>
<dbReference type="GO" id="GO:0000049">
    <property type="term" value="F:tRNA binding"/>
    <property type="evidence" value="ECO:0007669"/>
    <property type="project" value="InterPro"/>
</dbReference>
<evidence type="ECO:0000256" key="7">
    <source>
        <dbReference type="ARBA" id="ARBA00023146"/>
    </source>
</evidence>
<feature type="domain" description="Glutamyl/glutaminyl-tRNA synthetase class Ib catalytic" evidence="9">
    <location>
        <begin position="2"/>
        <end position="304"/>
    </location>
</feature>
<evidence type="ECO:0000256" key="6">
    <source>
        <dbReference type="ARBA" id="ARBA00022917"/>
    </source>
</evidence>
<dbReference type="PROSITE" id="PS00178">
    <property type="entry name" value="AA_TRNA_LIGASE_I"/>
    <property type="match status" value="1"/>
</dbReference>
<comment type="caution">
    <text evidence="8">Lacks conserved residue(s) required for the propagation of feature annotation.</text>
</comment>
<dbReference type="InterPro" id="IPR045462">
    <property type="entry name" value="aa-tRNA-synth_I_cd-bd"/>
</dbReference>
<dbReference type="InterPro" id="IPR000924">
    <property type="entry name" value="Glu/Gln-tRNA-synth"/>
</dbReference>
<dbReference type="Proteomes" id="UP000319897">
    <property type="component" value="Unassembled WGS sequence"/>
</dbReference>
<dbReference type="InterPro" id="IPR001412">
    <property type="entry name" value="aa-tRNA-synth_I_CS"/>
</dbReference>